<dbReference type="HOGENOM" id="CLU_2962600_0_0_1"/>
<dbReference type="EMBL" id="KN823171">
    <property type="protein sequence ID" value="KIO20525.1"/>
    <property type="molecule type" value="Genomic_DNA"/>
</dbReference>
<evidence type="ECO:0000313" key="3">
    <source>
        <dbReference type="Proteomes" id="UP000054248"/>
    </source>
</evidence>
<keyword evidence="3" id="KW-1185">Reference proteome</keyword>
<protein>
    <submittedName>
        <fullName evidence="2">Uncharacterized protein</fullName>
    </submittedName>
</protein>
<name>A0A0C3PYS7_9AGAM</name>
<organism evidence="2 3">
    <name type="scientific">Tulasnella calospora MUT 4182</name>
    <dbReference type="NCBI Taxonomy" id="1051891"/>
    <lineage>
        <taxon>Eukaryota</taxon>
        <taxon>Fungi</taxon>
        <taxon>Dikarya</taxon>
        <taxon>Basidiomycota</taxon>
        <taxon>Agaricomycotina</taxon>
        <taxon>Agaricomycetes</taxon>
        <taxon>Cantharellales</taxon>
        <taxon>Tulasnellaceae</taxon>
        <taxon>Tulasnella</taxon>
    </lineage>
</organism>
<dbReference type="Proteomes" id="UP000054248">
    <property type="component" value="Unassembled WGS sequence"/>
</dbReference>
<dbReference type="AlphaFoldDB" id="A0A0C3PYS7"/>
<accession>A0A0C3PYS7</accession>
<proteinExistence type="predicted"/>
<evidence type="ECO:0000256" key="1">
    <source>
        <dbReference type="SAM" id="MobiDB-lite"/>
    </source>
</evidence>
<feature type="region of interest" description="Disordered" evidence="1">
    <location>
        <begin position="1"/>
        <end position="30"/>
    </location>
</feature>
<reference evidence="3" key="2">
    <citation type="submission" date="2015-01" db="EMBL/GenBank/DDBJ databases">
        <title>Evolutionary Origins and Diversification of the Mycorrhizal Mutualists.</title>
        <authorList>
            <consortium name="DOE Joint Genome Institute"/>
            <consortium name="Mycorrhizal Genomics Consortium"/>
            <person name="Kohler A."/>
            <person name="Kuo A."/>
            <person name="Nagy L.G."/>
            <person name="Floudas D."/>
            <person name="Copeland A."/>
            <person name="Barry K.W."/>
            <person name="Cichocki N."/>
            <person name="Veneault-Fourrey C."/>
            <person name="LaButti K."/>
            <person name="Lindquist E.A."/>
            <person name="Lipzen A."/>
            <person name="Lundell T."/>
            <person name="Morin E."/>
            <person name="Murat C."/>
            <person name="Riley R."/>
            <person name="Ohm R."/>
            <person name="Sun H."/>
            <person name="Tunlid A."/>
            <person name="Henrissat B."/>
            <person name="Grigoriev I.V."/>
            <person name="Hibbett D.S."/>
            <person name="Martin F."/>
        </authorList>
    </citation>
    <scope>NUCLEOTIDE SEQUENCE [LARGE SCALE GENOMIC DNA]</scope>
    <source>
        <strain evidence="3">MUT 4182</strain>
    </source>
</reference>
<evidence type="ECO:0000313" key="2">
    <source>
        <dbReference type="EMBL" id="KIO20525.1"/>
    </source>
</evidence>
<gene>
    <name evidence="2" type="ORF">M407DRAFT_136317</name>
</gene>
<sequence>MARTTPMAANPVRSPSKRTPHPSATSGDDLRYHRWSNVLHNCGGPPRRSFTCSVITAAQ</sequence>
<reference evidence="2 3" key="1">
    <citation type="submission" date="2014-04" db="EMBL/GenBank/DDBJ databases">
        <authorList>
            <consortium name="DOE Joint Genome Institute"/>
            <person name="Kuo A."/>
            <person name="Girlanda M."/>
            <person name="Perotto S."/>
            <person name="Kohler A."/>
            <person name="Nagy L.G."/>
            <person name="Floudas D."/>
            <person name="Copeland A."/>
            <person name="Barry K.W."/>
            <person name="Cichocki N."/>
            <person name="Veneault-Fourrey C."/>
            <person name="LaButti K."/>
            <person name="Lindquist E.A."/>
            <person name="Lipzen A."/>
            <person name="Lundell T."/>
            <person name="Morin E."/>
            <person name="Murat C."/>
            <person name="Sun H."/>
            <person name="Tunlid A."/>
            <person name="Henrissat B."/>
            <person name="Grigoriev I.V."/>
            <person name="Hibbett D.S."/>
            <person name="Martin F."/>
            <person name="Nordberg H.P."/>
            <person name="Cantor M.N."/>
            <person name="Hua S.X."/>
        </authorList>
    </citation>
    <scope>NUCLEOTIDE SEQUENCE [LARGE SCALE GENOMIC DNA]</scope>
    <source>
        <strain evidence="2 3">MUT 4182</strain>
    </source>
</reference>